<dbReference type="EMBL" id="LXQA011226843">
    <property type="protein sequence ID" value="MCI89744.1"/>
    <property type="molecule type" value="Genomic_DNA"/>
</dbReference>
<name>A0A392VMX3_9FABA</name>
<evidence type="ECO:0000313" key="1">
    <source>
        <dbReference type="EMBL" id="MCI89744.1"/>
    </source>
</evidence>
<proteinExistence type="predicted"/>
<accession>A0A392VMX3</accession>
<dbReference type="AlphaFoldDB" id="A0A392VMX3"/>
<dbReference type="Proteomes" id="UP000265520">
    <property type="component" value="Unassembled WGS sequence"/>
</dbReference>
<organism evidence="1 2">
    <name type="scientific">Trifolium medium</name>
    <dbReference type="NCBI Taxonomy" id="97028"/>
    <lineage>
        <taxon>Eukaryota</taxon>
        <taxon>Viridiplantae</taxon>
        <taxon>Streptophyta</taxon>
        <taxon>Embryophyta</taxon>
        <taxon>Tracheophyta</taxon>
        <taxon>Spermatophyta</taxon>
        <taxon>Magnoliopsida</taxon>
        <taxon>eudicotyledons</taxon>
        <taxon>Gunneridae</taxon>
        <taxon>Pentapetalae</taxon>
        <taxon>rosids</taxon>
        <taxon>fabids</taxon>
        <taxon>Fabales</taxon>
        <taxon>Fabaceae</taxon>
        <taxon>Papilionoideae</taxon>
        <taxon>50 kb inversion clade</taxon>
        <taxon>NPAAA clade</taxon>
        <taxon>Hologalegina</taxon>
        <taxon>IRL clade</taxon>
        <taxon>Trifolieae</taxon>
        <taxon>Trifolium</taxon>
    </lineage>
</organism>
<comment type="caution">
    <text evidence="1">The sequence shown here is derived from an EMBL/GenBank/DDBJ whole genome shotgun (WGS) entry which is preliminary data.</text>
</comment>
<protein>
    <submittedName>
        <fullName evidence="1">Uncharacterized protein</fullName>
    </submittedName>
</protein>
<evidence type="ECO:0000313" key="2">
    <source>
        <dbReference type="Proteomes" id="UP000265520"/>
    </source>
</evidence>
<keyword evidence="2" id="KW-1185">Reference proteome</keyword>
<sequence>ADAAPPQICFGVAADAAPTQTG</sequence>
<reference evidence="1 2" key="1">
    <citation type="journal article" date="2018" name="Front. Plant Sci.">
        <title>Red Clover (Trifolium pratense) and Zigzag Clover (T. medium) - A Picture of Genomic Similarities and Differences.</title>
        <authorList>
            <person name="Dluhosova J."/>
            <person name="Istvanek J."/>
            <person name="Nedelnik J."/>
            <person name="Repkova J."/>
        </authorList>
    </citation>
    <scope>NUCLEOTIDE SEQUENCE [LARGE SCALE GENOMIC DNA]</scope>
    <source>
        <strain evidence="2">cv. 10/8</strain>
        <tissue evidence="1">Leaf</tissue>
    </source>
</reference>
<feature type="non-terminal residue" evidence="1">
    <location>
        <position position="1"/>
    </location>
</feature>